<dbReference type="Proteomes" id="UP000237271">
    <property type="component" value="Unassembled WGS sequence"/>
</dbReference>
<name>A0A2P4XMY9_9STRA</name>
<evidence type="ECO:0000313" key="1">
    <source>
        <dbReference type="EMBL" id="POM66917.1"/>
    </source>
</evidence>
<organism evidence="1 2">
    <name type="scientific">Phytophthora palmivora</name>
    <dbReference type="NCBI Taxonomy" id="4796"/>
    <lineage>
        <taxon>Eukaryota</taxon>
        <taxon>Sar</taxon>
        <taxon>Stramenopiles</taxon>
        <taxon>Oomycota</taxon>
        <taxon>Peronosporomycetes</taxon>
        <taxon>Peronosporales</taxon>
        <taxon>Peronosporaceae</taxon>
        <taxon>Phytophthora</taxon>
    </lineage>
</organism>
<evidence type="ECO:0000313" key="2">
    <source>
        <dbReference type="Proteomes" id="UP000237271"/>
    </source>
</evidence>
<dbReference type="AlphaFoldDB" id="A0A2P4XMY9"/>
<protein>
    <submittedName>
        <fullName evidence="1">Uncharacterized protein</fullName>
    </submittedName>
</protein>
<sequence length="148" mass="16853">MVSYFRIVSCLYIWRLAQDPTSLTGLIRTKPPHNNILAQGKEYYGTKSLGIVYSASPETTVPANKLVLDGYYDFDWGNDRDTRKRVSGYVHCVVGGGNGRRPDDKALLFNSPLRWSTSLNANSWFINQNINRLTYSKLAIKFPKTWDV</sequence>
<proteinExistence type="predicted"/>
<gene>
    <name evidence="1" type="ORF">PHPALM_17144</name>
</gene>
<keyword evidence="2" id="KW-1185">Reference proteome</keyword>
<accession>A0A2P4XMY9</accession>
<dbReference type="EMBL" id="NCKW01009504">
    <property type="protein sequence ID" value="POM66917.1"/>
    <property type="molecule type" value="Genomic_DNA"/>
</dbReference>
<comment type="caution">
    <text evidence="1">The sequence shown here is derived from an EMBL/GenBank/DDBJ whole genome shotgun (WGS) entry which is preliminary data.</text>
</comment>
<reference evidence="1 2" key="1">
    <citation type="journal article" date="2017" name="Genome Biol. Evol.">
        <title>Phytophthora megakarya and P. palmivora, closely related causal agents of cacao black pod rot, underwent increases in genome sizes and gene numbers by different mechanisms.</title>
        <authorList>
            <person name="Ali S.S."/>
            <person name="Shao J."/>
            <person name="Lary D.J."/>
            <person name="Kronmiller B."/>
            <person name="Shen D."/>
            <person name="Strem M.D."/>
            <person name="Amoako-Attah I."/>
            <person name="Akrofi A.Y."/>
            <person name="Begoude B.A."/>
            <person name="Ten Hoopen G.M."/>
            <person name="Coulibaly K."/>
            <person name="Kebe B.I."/>
            <person name="Melnick R.L."/>
            <person name="Guiltinan M.J."/>
            <person name="Tyler B.M."/>
            <person name="Meinhardt L.W."/>
            <person name="Bailey B.A."/>
        </authorList>
    </citation>
    <scope>NUCLEOTIDE SEQUENCE [LARGE SCALE GENOMIC DNA]</scope>
    <source>
        <strain evidence="2">sbr112.9</strain>
    </source>
</reference>